<keyword evidence="3" id="KW-1185">Reference proteome</keyword>
<dbReference type="EMBL" id="JACHJL010000015">
    <property type="protein sequence ID" value="MBB5938316.1"/>
    <property type="molecule type" value="Genomic_DNA"/>
</dbReference>
<dbReference type="AlphaFoldDB" id="A0A7W9QDV5"/>
<protein>
    <recommendedName>
        <fullName evidence="4">C2H2-type domain-containing protein</fullName>
    </recommendedName>
</protein>
<evidence type="ECO:0000313" key="2">
    <source>
        <dbReference type="EMBL" id="MBB5938316.1"/>
    </source>
</evidence>
<dbReference type="Proteomes" id="UP000588098">
    <property type="component" value="Unassembled WGS sequence"/>
</dbReference>
<feature type="compositionally biased region" description="Basic and acidic residues" evidence="1">
    <location>
        <begin position="117"/>
        <end position="129"/>
    </location>
</feature>
<comment type="caution">
    <text evidence="2">The sequence shown here is derived from an EMBL/GenBank/DDBJ whole genome shotgun (WGS) entry which is preliminary data.</text>
</comment>
<reference evidence="2 3" key="1">
    <citation type="submission" date="2020-08" db="EMBL/GenBank/DDBJ databases">
        <title>Genomic Encyclopedia of Type Strains, Phase III (KMG-III): the genomes of soil and plant-associated and newly described type strains.</title>
        <authorList>
            <person name="Whitman W."/>
        </authorList>
    </citation>
    <scope>NUCLEOTIDE SEQUENCE [LARGE SCALE GENOMIC DNA]</scope>
    <source>
        <strain evidence="2 3">CECT 8305</strain>
    </source>
</reference>
<name>A0A7W9QDV5_9ACTN</name>
<proteinExistence type="predicted"/>
<feature type="compositionally biased region" description="Gly residues" evidence="1">
    <location>
        <begin position="139"/>
        <end position="148"/>
    </location>
</feature>
<evidence type="ECO:0000256" key="1">
    <source>
        <dbReference type="SAM" id="MobiDB-lite"/>
    </source>
</evidence>
<evidence type="ECO:0000313" key="3">
    <source>
        <dbReference type="Proteomes" id="UP000588098"/>
    </source>
</evidence>
<evidence type="ECO:0008006" key="4">
    <source>
        <dbReference type="Google" id="ProtNLM"/>
    </source>
</evidence>
<dbReference type="RefSeq" id="WP_246495399.1">
    <property type="nucleotide sequence ID" value="NZ_JACHJL010000015.1"/>
</dbReference>
<sequence>MSESAGTPGGSHSIAQALAQSNALARTQALAYGDVGAEPVVHEAYAFACMRCGYGWEQSYDIEHHADALGQPHVSYHTDGERVPSPLTRPSCVKCGAHIVRIMRSGQVSSVSSAAGARREQAPRQRTVDRGVPSAARGKGPGLGGALDGPGLAPTPEPAAGPPTKDRGNHWHLADIWPFHRK</sequence>
<organism evidence="2 3">
    <name type="scientific">Streptomyces zagrosensis</name>
    <dbReference type="NCBI Taxonomy" id="1042984"/>
    <lineage>
        <taxon>Bacteria</taxon>
        <taxon>Bacillati</taxon>
        <taxon>Actinomycetota</taxon>
        <taxon>Actinomycetes</taxon>
        <taxon>Kitasatosporales</taxon>
        <taxon>Streptomycetaceae</taxon>
        <taxon>Streptomyces</taxon>
    </lineage>
</organism>
<feature type="region of interest" description="Disordered" evidence="1">
    <location>
        <begin position="110"/>
        <end position="170"/>
    </location>
</feature>
<accession>A0A7W9QDV5</accession>
<gene>
    <name evidence="2" type="ORF">FHS42_005404</name>
</gene>